<keyword evidence="7" id="KW-1185">Reference proteome</keyword>
<evidence type="ECO:0000256" key="3">
    <source>
        <dbReference type="ARBA" id="ARBA00022741"/>
    </source>
</evidence>
<dbReference type="CDD" id="cd03215">
    <property type="entry name" value="ABC_Carb_Monos_II"/>
    <property type="match status" value="1"/>
</dbReference>
<dbReference type="GO" id="GO:0016887">
    <property type="term" value="F:ATP hydrolysis activity"/>
    <property type="evidence" value="ECO:0007669"/>
    <property type="project" value="InterPro"/>
</dbReference>
<evidence type="ECO:0000313" key="6">
    <source>
        <dbReference type="EMBL" id="GGO60709.1"/>
    </source>
</evidence>
<keyword evidence="1" id="KW-0813">Transport</keyword>
<evidence type="ECO:0000313" key="7">
    <source>
        <dbReference type="Proteomes" id="UP000646523"/>
    </source>
</evidence>
<dbReference type="SMART" id="SM00382">
    <property type="entry name" value="AAA"/>
    <property type="match status" value="2"/>
</dbReference>
<dbReference type="EMBL" id="BMNH01000001">
    <property type="protein sequence ID" value="GGO60709.1"/>
    <property type="molecule type" value="Genomic_DNA"/>
</dbReference>
<dbReference type="PROSITE" id="PS50893">
    <property type="entry name" value="ABC_TRANSPORTER_2"/>
    <property type="match status" value="2"/>
</dbReference>
<sequence>MSGATESGATALEVSGCSKTFPGVRALTDVSIAVGAGEVRGLVGQNGAGKSTLIKVISGAEHADSGTVSVNGQLLAPGVAAHRDAGIAVIYQDPGVVPALSACENVFLGDLPTRGPFVDRGHMRARFEELCRELQVSIDPSARAASLSLGDRQLIEIMRAIRSASTVLILDEPTSALPEEERVRLFEVITRLSGAGVAVVFISHDLDDVLDICDTVTVLRDGGLVCTKAASSMTRDDLVTAMTGQTIESAPRSVTDRSIGAEVLQITDLTTRSGADQVDLRVRAGEIVGLAGLLGSGRSEILRAIAGADRVQSGRISLLGEQVAWPRSVREAKSLGIHLVAEDRRRFGLVGGESTTMNVALGGFDRRRWFGHVSRSAEMRSQHEVLQHVGYPMGRESQPVRNLSGGNQQKVLLARLLALRPRVVLLDEPTAGIDVQATAQILDLVRGLASEGAAVIVVISDLQELIHACDRINVVRSGRIVGQFASDAVTESDILHLAFAQPA</sequence>
<reference evidence="6" key="1">
    <citation type="journal article" date="2014" name="Int. J. Syst. Evol. Microbiol.">
        <title>Complete genome sequence of Corynebacterium casei LMG S-19264T (=DSM 44701T), isolated from a smear-ripened cheese.</title>
        <authorList>
            <consortium name="US DOE Joint Genome Institute (JGI-PGF)"/>
            <person name="Walter F."/>
            <person name="Albersmeier A."/>
            <person name="Kalinowski J."/>
            <person name="Ruckert C."/>
        </authorList>
    </citation>
    <scope>NUCLEOTIDE SEQUENCE</scope>
    <source>
        <strain evidence="6">CGMCC 4.7368</strain>
    </source>
</reference>
<organism evidence="6 7">
    <name type="scientific">Nonomuraea cavernae</name>
    <dbReference type="NCBI Taxonomy" id="2045107"/>
    <lineage>
        <taxon>Bacteria</taxon>
        <taxon>Bacillati</taxon>
        <taxon>Actinomycetota</taxon>
        <taxon>Actinomycetes</taxon>
        <taxon>Streptosporangiales</taxon>
        <taxon>Streptosporangiaceae</taxon>
        <taxon>Nonomuraea</taxon>
    </lineage>
</organism>
<dbReference type="PANTHER" id="PTHR43790">
    <property type="entry name" value="CARBOHYDRATE TRANSPORT ATP-BINDING PROTEIN MG119-RELATED"/>
    <property type="match status" value="1"/>
</dbReference>
<protein>
    <submittedName>
        <fullName evidence="6">ABC transporter ATP-binding protein</fullName>
    </submittedName>
</protein>
<dbReference type="Gene3D" id="3.40.50.300">
    <property type="entry name" value="P-loop containing nucleotide triphosphate hydrolases"/>
    <property type="match status" value="2"/>
</dbReference>
<dbReference type="PANTHER" id="PTHR43790:SF9">
    <property type="entry name" value="GALACTOFURANOSE TRANSPORTER ATP-BINDING PROTEIN YTFR"/>
    <property type="match status" value="1"/>
</dbReference>
<keyword evidence="4 6" id="KW-0067">ATP-binding</keyword>
<dbReference type="Pfam" id="PF00005">
    <property type="entry name" value="ABC_tran"/>
    <property type="match status" value="2"/>
</dbReference>
<gene>
    <name evidence="6" type="ORF">GCM10012289_01210</name>
</gene>
<name>A0A918DEA3_9ACTN</name>
<dbReference type="GO" id="GO:0005524">
    <property type="term" value="F:ATP binding"/>
    <property type="evidence" value="ECO:0007669"/>
    <property type="project" value="UniProtKB-KW"/>
</dbReference>
<comment type="caution">
    <text evidence="6">The sequence shown here is derived from an EMBL/GenBank/DDBJ whole genome shotgun (WGS) entry which is preliminary data.</text>
</comment>
<evidence type="ECO:0000256" key="4">
    <source>
        <dbReference type="ARBA" id="ARBA00022840"/>
    </source>
</evidence>
<dbReference type="InterPro" id="IPR050107">
    <property type="entry name" value="ABC_carbohydrate_import_ATPase"/>
</dbReference>
<reference evidence="6" key="2">
    <citation type="submission" date="2020-09" db="EMBL/GenBank/DDBJ databases">
        <authorList>
            <person name="Sun Q."/>
            <person name="Zhou Y."/>
        </authorList>
    </citation>
    <scope>NUCLEOTIDE SEQUENCE</scope>
    <source>
        <strain evidence="6">CGMCC 4.7368</strain>
    </source>
</reference>
<dbReference type="SUPFAM" id="SSF52540">
    <property type="entry name" value="P-loop containing nucleoside triphosphate hydrolases"/>
    <property type="match status" value="2"/>
</dbReference>
<evidence type="ECO:0000259" key="5">
    <source>
        <dbReference type="PROSITE" id="PS50893"/>
    </source>
</evidence>
<keyword evidence="2" id="KW-0677">Repeat</keyword>
<keyword evidence="3" id="KW-0547">Nucleotide-binding</keyword>
<dbReference type="PROSITE" id="PS00211">
    <property type="entry name" value="ABC_TRANSPORTER_1"/>
    <property type="match status" value="1"/>
</dbReference>
<dbReference type="Proteomes" id="UP000646523">
    <property type="component" value="Unassembled WGS sequence"/>
</dbReference>
<dbReference type="AlphaFoldDB" id="A0A918DEA3"/>
<dbReference type="RefSeq" id="WP_189121948.1">
    <property type="nucleotide sequence ID" value="NZ_BMNH01000001.1"/>
</dbReference>
<feature type="domain" description="ABC transporter" evidence="5">
    <location>
        <begin position="12"/>
        <end position="246"/>
    </location>
</feature>
<accession>A0A918DEA3</accession>
<dbReference type="InterPro" id="IPR003439">
    <property type="entry name" value="ABC_transporter-like_ATP-bd"/>
</dbReference>
<evidence type="ECO:0000256" key="1">
    <source>
        <dbReference type="ARBA" id="ARBA00022448"/>
    </source>
</evidence>
<dbReference type="InterPro" id="IPR017871">
    <property type="entry name" value="ABC_transporter-like_CS"/>
</dbReference>
<evidence type="ECO:0000256" key="2">
    <source>
        <dbReference type="ARBA" id="ARBA00022737"/>
    </source>
</evidence>
<feature type="domain" description="ABC transporter" evidence="5">
    <location>
        <begin position="259"/>
        <end position="502"/>
    </location>
</feature>
<dbReference type="CDD" id="cd03216">
    <property type="entry name" value="ABC_Carb_Monos_I"/>
    <property type="match status" value="1"/>
</dbReference>
<proteinExistence type="predicted"/>
<dbReference type="InterPro" id="IPR003593">
    <property type="entry name" value="AAA+_ATPase"/>
</dbReference>
<dbReference type="InterPro" id="IPR027417">
    <property type="entry name" value="P-loop_NTPase"/>
</dbReference>